<evidence type="ECO:0000313" key="13">
    <source>
        <dbReference type="Proteomes" id="UP000494269"/>
    </source>
</evidence>
<gene>
    <name evidence="12" type="primary">rep_1</name>
    <name evidence="12" type="ORF">LMG3441_00808</name>
</gene>
<dbReference type="SUPFAM" id="SSF52540">
    <property type="entry name" value="P-loop containing nucleoside triphosphate hydrolases"/>
    <property type="match status" value="1"/>
</dbReference>
<dbReference type="InterPro" id="IPR000212">
    <property type="entry name" value="DNA_helicase_UvrD/REP"/>
</dbReference>
<dbReference type="PANTHER" id="PTHR11070:SF2">
    <property type="entry name" value="ATP-DEPENDENT DNA HELICASE SRS2"/>
    <property type="match status" value="1"/>
</dbReference>
<proteinExistence type="predicted"/>
<dbReference type="EC" id="5.6.2.4" evidence="7"/>
<keyword evidence="4 10" id="KW-0067">ATP-binding</keyword>
<reference evidence="12 13" key="1">
    <citation type="submission" date="2020-04" db="EMBL/GenBank/DDBJ databases">
        <authorList>
            <person name="De Canck E."/>
        </authorList>
    </citation>
    <scope>NUCLEOTIDE SEQUENCE [LARGE SCALE GENOMIC DNA]</scope>
    <source>
        <strain evidence="12 13">LMG 3441</strain>
    </source>
</reference>
<dbReference type="Pfam" id="PF13361">
    <property type="entry name" value="UvrD_C"/>
    <property type="match status" value="1"/>
</dbReference>
<keyword evidence="5" id="KW-0413">Isomerase</keyword>
<protein>
    <recommendedName>
        <fullName evidence="7">DNA 3'-5' helicase</fullName>
        <ecNumber evidence="7">5.6.2.4</ecNumber>
    </recommendedName>
    <alternativeName>
        <fullName evidence="8">DNA 3'-5' helicase II</fullName>
    </alternativeName>
</protein>
<dbReference type="PANTHER" id="PTHR11070">
    <property type="entry name" value="UVRD / RECB / PCRA DNA HELICASE FAMILY MEMBER"/>
    <property type="match status" value="1"/>
</dbReference>
<dbReference type="GO" id="GO:0003677">
    <property type="term" value="F:DNA binding"/>
    <property type="evidence" value="ECO:0007669"/>
    <property type="project" value="InterPro"/>
</dbReference>
<keyword evidence="3 10" id="KW-0347">Helicase</keyword>
<name>A0A6S6ZAT9_9BURK</name>
<keyword evidence="2 10" id="KW-0378">Hydrolase</keyword>
<evidence type="ECO:0000256" key="10">
    <source>
        <dbReference type="PROSITE-ProRule" id="PRU00560"/>
    </source>
</evidence>
<dbReference type="InterPro" id="IPR014017">
    <property type="entry name" value="DNA_helicase_UvrD-like_C"/>
</dbReference>
<evidence type="ECO:0000256" key="7">
    <source>
        <dbReference type="ARBA" id="ARBA00034808"/>
    </source>
</evidence>
<dbReference type="PROSITE" id="PS51198">
    <property type="entry name" value="UVRD_HELICASE_ATP_BIND"/>
    <property type="match status" value="1"/>
</dbReference>
<sequence length="577" mass="64043">MRTAFNPTEEQARFITFDGSAFVTACPGAGKTRVLIERARCLNAMPGWKRGIAFLSFTEVAVSELEMRLRKEGLMPSPTMPHFIGTFDSFLWRILVAPFGIPGSSARPRLIPDLESREVVPFPRARPIPLTCFDRLTGDPIPEALAELKIDTVSKAYITAAKQMRSRFAARGELDHRDARAVALGRLKALKVDSPLAKALVARFGEIIVDEAQDCNPDDLRIIQWFRDASIPVKVICDPNQSIYGFRGGVSNELETFAKTFPEDRRLCLTGNFRSSANIVRAVSRLKRPEAAWPVDEALGIHRTEPSPVYLLAYKGTSVPSSIGDYFKQLTLEIDVAAQHCPVIASTRLSAFRALGLPVESTSGHLVCRLAAAVGGLHSLSEFSERKYALEELHRVVLTVGGKLKQKTYRQYLDTVDDKHQTWRSEMLVLPKQLRYVPEQHRDADGWLEQARNALSAKLPSGEDKSIKQVLKRNDLLAQALLPRPTHRHSPRTIHSVKGAEFPAVCVVLSTKMAKGAIEYLETGANSEMAEELRKIYVGASRAQRLLAIAVPHTQVKKLAYLLTFPSNADGVKVVHL</sequence>
<evidence type="ECO:0000313" key="12">
    <source>
        <dbReference type="EMBL" id="CAB3665870.1"/>
    </source>
</evidence>
<evidence type="ECO:0000256" key="9">
    <source>
        <dbReference type="ARBA" id="ARBA00048988"/>
    </source>
</evidence>
<dbReference type="InterPro" id="IPR014016">
    <property type="entry name" value="UvrD-like_ATP-bd"/>
</dbReference>
<dbReference type="EMBL" id="CADIJQ010000001">
    <property type="protein sequence ID" value="CAB3665870.1"/>
    <property type="molecule type" value="Genomic_DNA"/>
</dbReference>
<dbReference type="RefSeq" id="WP_175168883.1">
    <property type="nucleotide sequence ID" value="NZ_CADIJQ010000001.1"/>
</dbReference>
<dbReference type="Proteomes" id="UP000494269">
    <property type="component" value="Unassembled WGS sequence"/>
</dbReference>
<evidence type="ECO:0000256" key="2">
    <source>
        <dbReference type="ARBA" id="ARBA00022801"/>
    </source>
</evidence>
<keyword evidence="1 10" id="KW-0547">Nucleotide-binding</keyword>
<organism evidence="12 13">
    <name type="scientific">Achromobacter kerstersii</name>
    <dbReference type="NCBI Taxonomy" id="1353890"/>
    <lineage>
        <taxon>Bacteria</taxon>
        <taxon>Pseudomonadati</taxon>
        <taxon>Pseudomonadota</taxon>
        <taxon>Betaproteobacteria</taxon>
        <taxon>Burkholderiales</taxon>
        <taxon>Alcaligenaceae</taxon>
        <taxon>Achromobacter</taxon>
    </lineage>
</organism>
<evidence type="ECO:0000256" key="3">
    <source>
        <dbReference type="ARBA" id="ARBA00022806"/>
    </source>
</evidence>
<evidence type="ECO:0000256" key="6">
    <source>
        <dbReference type="ARBA" id="ARBA00034617"/>
    </source>
</evidence>
<accession>A0A6S6ZAT9</accession>
<dbReference type="GO" id="GO:0016787">
    <property type="term" value="F:hydrolase activity"/>
    <property type="evidence" value="ECO:0007669"/>
    <property type="project" value="UniProtKB-UniRule"/>
</dbReference>
<evidence type="ECO:0000256" key="8">
    <source>
        <dbReference type="ARBA" id="ARBA00034923"/>
    </source>
</evidence>
<evidence type="ECO:0000259" key="11">
    <source>
        <dbReference type="PROSITE" id="PS51198"/>
    </source>
</evidence>
<dbReference type="Gene3D" id="3.40.50.300">
    <property type="entry name" value="P-loop containing nucleotide triphosphate hydrolases"/>
    <property type="match status" value="2"/>
</dbReference>
<comment type="catalytic activity">
    <reaction evidence="6">
        <text>Couples ATP hydrolysis with the unwinding of duplex DNA by translocating in the 3'-5' direction.</text>
        <dbReference type="EC" id="5.6.2.4"/>
    </reaction>
</comment>
<evidence type="ECO:0000256" key="5">
    <source>
        <dbReference type="ARBA" id="ARBA00023235"/>
    </source>
</evidence>
<dbReference type="GO" id="GO:0000725">
    <property type="term" value="P:recombinational repair"/>
    <property type="evidence" value="ECO:0007669"/>
    <property type="project" value="TreeGrafter"/>
</dbReference>
<keyword evidence="13" id="KW-1185">Reference proteome</keyword>
<comment type="catalytic activity">
    <reaction evidence="9">
        <text>ATP + H2O = ADP + phosphate + H(+)</text>
        <dbReference type="Rhea" id="RHEA:13065"/>
        <dbReference type="ChEBI" id="CHEBI:15377"/>
        <dbReference type="ChEBI" id="CHEBI:15378"/>
        <dbReference type="ChEBI" id="CHEBI:30616"/>
        <dbReference type="ChEBI" id="CHEBI:43474"/>
        <dbReference type="ChEBI" id="CHEBI:456216"/>
        <dbReference type="EC" id="5.6.2.4"/>
    </reaction>
</comment>
<dbReference type="InterPro" id="IPR027417">
    <property type="entry name" value="P-loop_NTPase"/>
</dbReference>
<dbReference type="GO" id="GO:0005524">
    <property type="term" value="F:ATP binding"/>
    <property type="evidence" value="ECO:0007669"/>
    <property type="project" value="UniProtKB-UniRule"/>
</dbReference>
<evidence type="ECO:0000256" key="4">
    <source>
        <dbReference type="ARBA" id="ARBA00022840"/>
    </source>
</evidence>
<dbReference type="Pfam" id="PF00580">
    <property type="entry name" value="UvrD-helicase"/>
    <property type="match status" value="2"/>
</dbReference>
<dbReference type="GO" id="GO:0043138">
    <property type="term" value="F:3'-5' DNA helicase activity"/>
    <property type="evidence" value="ECO:0007669"/>
    <property type="project" value="UniProtKB-EC"/>
</dbReference>
<evidence type="ECO:0000256" key="1">
    <source>
        <dbReference type="ARBA" id="ARBA00022741"/>
    </source>
</evidence>
<feature type="domain" description="UvrD-like helicase ATP-binding" evidence="11">
    <location>
        <begin position="4"/>
        <end position="276"/>
    </location>
</feature>
<feature type="binding site" evidence="10">
    <location>
        <begin position="25"/>
        <end position="32"/>
    </location>
    <ligand>
        <name>ATP</name>
        <dbReference type="ChEBI" id="CHEBI:30616"/>
    </ligand>
</feature>
<dbReference type="AlphaFoldDB" id="A0A6S6ZAT9"/>